<dbReference type="PANTHER" id="PTHR43378:SF2">
    <property type="entry name" value="UDP-3-O-ACYLGLUCOSAMINE N-ACYLTRANSFERASE 1, MITOCHONDRIAL-RELATED"/>
    <property type="match status" value="1"/>
</dbReference>
<dbReference type="InterPro" id="IPR001451">
    <property type="entry name" value="Hexapep"/>
</dbReference>
<dbReference type="SUPFAM" id="SSF51161">
    <property type="entry name" value="Trimeric LpxA-like enzymes"/>
    <property type="match status" value="1"/>
</dbReference>
<dbReference type="NCBIfam" id="TIGR01853">
    <property type="entry name" value="lipid_A_lpxD"/>
    <property type="match status" value="1"/>
</dbReference>
<evidence type="ECO:0000256" key="5">
    <source>
        <dbReference type="ARBA" id="ARBA00023098"/>
    </source>
</evidence>
<dbReference type="RefSeq" id="WP_273642620.1">
    <property type="nucleotide sequence ID" value="NZ_JAQQXP010000003.1"/>
</dbReference>
<evidence type="ECO:0000256" key="3">
    <source>
        <dbReference type="ARBA" id="ARBA00022679"/>
    </source>
</evidence>
<keyword evidence="4 7" id="KW-0677">Repeat</keyword>
<comment type="similarity">
    <text evidence="7">Belongs to the transferase hexapeptide repeat family. LpxD subfamily.</text>
</comment>
<dbReference type="Pfam" id="PF04613">
    <property type="entry name" value="LpxD"/>
    <property type="match status" value="1"/>
</dbReference>
<protein>
    <recommendedName>
        <fullName evidence="7">UDP-3-O-acylglucosamine N-acyltransferase</fullName>
        <ecNumber evidence="7">2.3.1.191</ecNumber>
    </recommendedName>
</protein>
<organism evidence="9 10">
    <name type="scientific">Alteromonas gilva</name>
    <dbReference type="NCBI Taxonomy" id="2987522"/>
    <lineage>
        <taxon>Bacteria</taxon>
        <taxon>Pseudomonadati</taxon>
        <taxon>Pseudomonadota</taxon>
        <taxon>Gammaproteobacteria</taxon>
        <taxon>Alteromonadales</taxon>
        <taxon>Alteromonadaceae</taxon>
        <taxon>Alteromonas/Salinimonas group</taxon>
        <taxon>Alteromonas</taxon>
    </lineage>
</organism>
<comment type="subunit">
    <text evidence="7">Homotrimer.</text>
</comment>
<feature type="domain" description="UDP-3-O-[3-hydroxymyristoyl] glucosamine N-acyltransferase non-repeat region" evidence="8">
    <location>
        <begin position="28"/>
        <end position="92"/>
    </location>
</feature>
<dbReference type="InterPro" id="IPR020573">
    <property type="entry name" value="UDP_GlcNAc_AcTrfase_non-rep"/>
</dbReference>
<evidence type="ECO:0000256" key="4">
    <source>
        <dbReference type="ARBA" id="ARBA00022737"/>
    </source>
</evidence>
<dbReference type="EC" id="2.3.1.191" evidence="7"/>
<sequence length="342" mass="35770">MPAQPKTLSLSQLAEQVGGDVQGDGSVMLTGVSTLSSATPVQISFLTNGKYRAQLQTSQAGAVILHAKEAENCPLPALIHGNPHAAFARIAQIFDTTPGVATGQHATAQVADSAVLGKNVALGPYCVIEEGVVLGDNVVIGAHTVISRDTRIGDGSVIHPNVTIYHSVRIGKRVRVHSQTVIGADGFGYANDNGVWLPIPQTGSVVIGDDSQIGASTTIDRGALDDTIIGTNVIIDNQVQIAHNCIIGDHSCICGSTGIAGSATIGKYVIIAGGCGIGGHLSICDKVQITGYTMVISDIKEPGVYSSGQPALPNREWRKNAVRSRQLEQLFDRVKQLEKRAD</sequence>
<dbReference type="CDD" id="cd03352">
    <property type="entry name" value="LbH_LpxD"/>
    <property type="match status" value="1"/>
</dbReference>
<evidence type="ECO:0000313" key="10">
    <source>
        <dbReference type="Proteomes" id="UP001218788"/>
    </source>
</evidence>
<evidence type="ECO:0000256" key="6">
    <source>
        <dbReference type="ARBA" id="ARBA00023315"/>
    </source>
</evidence>
<keyword evidence="6 7" id="KW-0012">Acyltransferase</keyword>
<comment type="caution">
    <text evidence="9">The sequence shown here is derived from an EMBL/GenBank/DDBJ whole genome shotgun (WGS) entry which is preliminary data.</text>
</comment>
<keyword evidence="3 7" id="KW-0808">Transferase</keyword>
<feature type="active site" description="Proton acceptor" evidence="7">
    <location>
        <position position="243"/>
    </location>
</feature>
<dbReference type="Gene3D" id="3.40.1390.10">
    <property type="entry name" value="MurE/MurF, N-terminal domain"/>
    <property type="match status" value="1"/>
</dbReference>
<evidence type="ECO:0000313" key="9">
    <source>
        <dbReference type="EMBL" id="MDC8832765.1"/>
    </source>
</evidence>
<dbReference type="Gene3D" id="1.20.5.170">
    <property type="match status" value="1"/>
</dbReference>
<dbReference type="Proteomes" id="UP001218788">
    <property type="component" value="Unassembled WGS sequence"/>
</dbReference>
<dbReference type="InterPro" id="IPR007691">
    <property type="entry name" value="LpxD"/>
</dbReference>
<keyword evidence="1 7" id="KW-0444">Lipid biosynthesis</keyword>
<dbReference type="EMBL" id="JAQQXP010000003">
    <property type="protein sequence ID" value="MDC8832765.1"/>
    <property type="molecule type" value="Genomic_DNA"/>
</dbReference>
<comment type="pathway">
    <text evidence="7">Bacterial outer membrane biogenesis; LPS lipid A biosynthesis.</text>
</comment>
<gene>
    <name evidence="7 9" type="primary">lpxD</name>
    <name evidence="9" type="ORF">OIK42_18595</name>
</gene>
<dbReference type="GO" id="GO:0103118">
    <property type="term" value="F:UDP-3-O-[(3R)-3-hydroxyacyl]-glucosamine N-acyltransferase activity"/>
    <property type="evidence" value="ECO:0007669"/>
    <property type="project" value="UniProtKB-EC"/>
</dbReference>
<evidence type="ECO:0000259" key="8">
    <source>
        <dbReference type="Pfam" id="PF04613"/>
    </source>
</evidence>
<evidence type="ECO:0000256" key="7">
    <source>
        <dbReference type="HAMAP-Rule" id="MF_00523"/>
    </source>
</evidence>
<reference evidence="9 10" key="1">
    <citation type="submission" date="2022-10" db="EMBL/GenBank/DDBJ databases">
        <title>Alteromonas sp. chi3 Genome sequencing.</title>
        <authorList>
            <person name="Park S."/>
        </authorList>
    </citation>
    <scope>NUCLEOTIDE SEQUENCE [LARGE SCALE GENOMIC DNA]</scope>
    <source>
        <strain evidence="10">chi3</strain>
    </source>
</reference>
<comment type="function">
    <text evidence="7">Catalyzes the N-acylation of UDP-3-O-acylglucosamine using 3-hydroxyacyl-ACP as the acyl donor. Is involved in the biosynthesis of lipid A, a phosphorylated glycolipid that anchors the lipopolysaccharide to the outer membrane of the cell.</text>
</comment>
<evidence type="ECO:0000256" key="1">
    <source>
        <dbReference type="ARBA" id="ARBA00022516"/>
    </source>
</evidence>
<dbReference type="PANTHER" id="PTHR43378">
    <property type="entry name" value="UDP-3-O-ACYLGLUCOSAMINE N-ACYLTRANSFERASE"/>
    <property type="match status" value="1"/>
</dbReference>
<dbReference type="InterPro" id="IPR011004">
    <property type="entry name" value="Trimer_LpxA-like_sf"/>
</dbReference>
<keyword evidence="10" id="KW-1185">Reference proteome</keyword>
<keyword evidence="5 7" id="KW-0443">Lipid metabolism</keyword>
<evidence type="ECO:0000256" key="2">
    <source>
        <dbReference type="ARBA" id="ARBA00022556"/>
    </source>
</evidence>
<dbReference type="NCBIfam" id="NF002060">
    <property type="entry name" value="PRK00892.1"/>
    <property type="match status" value="1"/>
</dbReference>
<name>A0ABT5L6T9_9ALTE</name>
<proteinExistence type="inferred from homology"/>
<dbReference type="Pfam" id="PF00132">
    <property type="entry name" value="Hexapep"/>
    <property type="match status" value="2"/>
</dbReference>
<dbReference type="HAMAP" id="MF_00523">
    <property type="entry name" value="LpxD"/>
    <property type="match status" value="1"/>
</dbReference>
<accession>A0ABT5L6T9</accession>
<keyword evidence="2 7" id="KW-0441">Lipid A biosynthesis</keyword>
<comment type="catalytic activity">
    <reaction evidence="7">
        <text>a UDP-3-O-[(3R)-3-hydroxyacyl]-alpha-D-glucosamine + a (3R)-hydroxyacyl-[ACP] = a UDP-2-N,3-O-bis[(3R)-3-hydroxyacyl]-alpha-D-glucosamine + holo-[ACP] + H(+)</text>
        <dbReference type="Rhea" id="RHEA:53836"/>
        <dbReference type="Rhea" id="RHEA-COMP:9685"/>
        <dbReference type="Rhea" id="RHEA-COMP:9945"/>
        <dbReference type="ChEBI" id="CHEBI:15378"/>
        <dbReference type="ChEBI" id="CHEBI:64479"/>
        <dbReference type="ChEBI" id="CHEBI:78827"/>
        <dbReference type="ChEBI" id="CHEBI:137740"/>
        <dbReference type="ChEBI" id="CHEBI:137748"/>
        <dbReference type="EC" id="2.3.1.191"/>
    </reaction>
</comment>
<dbReference type="Gene3D" id="2.160.10.10">
    <property type="entry name" value="Hexapeptide repeat proteins"/>
    <property type="match status" value="1"/>
</dbReference>